<organism evidence="1 2">
    <name type="scientific">Halorhabdus utahensis (strain DSM 12940 / JCM 11049 / AX-2)</name>
    <dbReference type="NCBI Taxonomy" id="519442"/>
    <lineage>
        <taxon>Archaea</taxon>
        <taxon>Methanobacteriati</taxon>
        <taxon>Methanobacteriota</taxon>
        <taxon>Stenosarchaea group</taxon>
        <taxon>Halobacteria</taxon>
        <taxon>Halobacteriales</taxon>
        <taxon>Haloarculaceae</taxon>
        <taxon>Halorhabdus</taxon>
    </lineage>
</organism>
<name>C7NPQ3_HALUD</name>
<protein>
    <submittedName>
        <fullName evidence="1">Uncharacterized protein</fullName>
    </submittedName>
</protein>
<proteinExistence type="predicted"/>
<gene>
    <name evidence="1" type="ordered locus">Huta_2738</name>
</gene>
<dbReference type="EMBL" id="CP001687">
    <property type="protein sequence ID" value="ACV12899.1"/>
    <property type="molecule type" value="Genomic_DNA"/>
</dbReference>
<dbReference type="AlphaFoldDB" id="C7NPQ3"/>
<dbReference type="STRING" id="519442.Huta_2738"/>
<reference evidence="1 2" key="1">
    <citation type="journal article" date="2009" name="Stand. Genomic Sci.">
        <title>Complete genome sequence of Halorhabdus utahensis type strain (AX-2).</title>
        <authorList>
            <person name="Anderson I."/>
            <person name="Tindall B.J."/>
            <person name="Pomrenke H."/>
            <person name="Goker M."/>
            <person name="Lapidus A."/>
            <person name="Nolan M."/>
            <person name="Copeland A."/>
            <person name="Glavina Del Rio T."/>
            <person name="Chen F."/>
            <person name="Tice H."/>
            <person name="Cheng J.F."/>
            <person name="Lucas S."/>
            <person name="Chertkov O."/>
            <person name="Bruce D."/>
            <person name="Brettin T."/>
            <person name="Detter J.C."/>
            <person name="Han C."/>
            <person name="Goodwin L."/>
            <person name="Land M."/>
            <person name="Hauser L."/>
            <person name="Chang Y.J."/>
            <person name="Jeffries C.D."/>
            <person name="Pitluck S."/>
            <person name="Pati A."/>
            <person name="Mavromatis K."/>
            <person name="Ivanova N."/>
            <person name="Ovchinnikova G."/>
            <person name="Chen A."/>
            <person name="Palaniappan K."/>
            <person name="Chain P."/>
            <person name="Rohde M."/>
            <person name="Bristow J."/>
            <person name="Eisen J.A."/>
            <person name="Markowitz V."/>
            <person name="Hugenholtz P."/>
            <person name="Kyrpides N.C."/>
            <person name="Klenk H.P."/>
        </authorList>
    </citation>
    <scope>NUCLEOTIDE SEQUENCE [LARGE SCALE GENOMIC DNA]</scope>
    <source>
        <strain evidence="2">DSM 12940 / JCM 11049 / AX-2</strain>
    </source>
</reference>
<accession>C7NPQ3</accession>
<dbReference type="eggNOG" id="arCOG06287">
    <property type="taxonomic scope" value="Archaea"/>
</dbReference>
<keyword evidence="2" id="KW-1185">Reference proteome</keyword>
<dbReference type="HOGENOM" id="CLU_216662_0_0_2"/>
<sequence length="47" mass="5741">MLVWLILTTMTPERISERIAASEDRFDRDRYYAALRYVHDDGRKRRP</sequence>
<evidence type="ECO:0000313" key="1">
    <source>
        <dbReference type="EMBL" id="ACV12899.1"/>
    </source>
</evidence>
<dbReference type="Proteomes" id="UP000002071">
    <property type="component" value="Chromosome"/>
</dbReference>
<dbReference type="KEGG" id="hut:Huta_2738"/>
<evidence type="ECO:0000313" key="2">
    <source>
        <dbReference type="Proteomes" id="UP000002071"/>
    </source>
</evidence>